<evidence type="ECO:0000313" key="3">
    <source>
        <dbReference type="EMBL" id="ROU03331.1"/>
    </source>
</evidence>
<gene>
    <name evidence="3" type="ORF">EAT49_03215</name>
</gene>
<accession>A0A3N2R7I4</accession>
<dbReference type="RefSeq" id="WP_123640866.1">
    <property type="nucleotide sequence ID" value="NZ_ML119082.1"/>
</dbReference>
<name>A0A3N2R7I4_9RHOB</name>
<protein>
    <submittedName>
        <fullName evidence="3">Uncharacterized protein</fullName>
    </submittedName>
</protein>
<feature type="transmembrane region" description="Helical" evidence="2">
    <location>
        <begin position="12"/>
        <end position="33"/>
    </location>
</feature>
<dbReference type="EMBL" id="RDRB01000002">
    <property type="protein sequence ID" value="ROU03331.1"/>
    <property type="molecule type" value="Genomic_DNA"/>
</dbReference>
<sequence>MADRSLGRTAKNLFLALLNATLILLALCLWLAWNVLSTAERVSEQMAVAAGTVTPLREGIEALTAEIAGARADVADLRVGLEASETGSADQVAERLAGIEAEMARLRGALQDLSIDPDPLIDRAMTAAFAELRGLTADLVEVVRPDSEPAPDPAPGG</sequence>
<evidence type="ECO:0000256" key="2">
    <source>
        <dbReference type="SAM" id="Phobius"/>
    </source>
</evidence>
<dbReference type="Proteomes" id="UP000268016">
    <property type="component" value="Unassembled WGS sequence"/>
</dbReference>
<feature type="coiled-coil region" evidence="1">
    <location>
        <begin position="89"/>
        <end position="116"/>
    </location>
</feature>
<evidence type="ECO:0000313" key="4">
    <source>
        <dbReference type="Proteomes" id="UP000268016"/>
    </source>
</evidence>
<organism evidence="3 4">
    <name type="scientific">Histidinibacterium lentulum</name>
    <dbReference type="NCBI Taxonomy" id="2480588"/>
    <lineage>
        <taxon>Bacteria</taxon>
        <taxon>Pseudomonadati</taxon>
        <taxon>Pseudomonadota</taxon>
        <taxon>Alphaproteobacteria</taxon>
        <taxon>Rhodobacterales</taxon>
        <taxon>Paracoccaceae</taxon>
        <taxon>Histidinibacterium</taxon>
    </lineage>
</organism>
<keyword evidence="1" id="KW-0175">Coiled coil</keyword>
<keyword evidence="2" id="KW-1133">Transmembrane helix</keyword>
<reference evidence="3 4" key="1">
    <citation type="submission" date="2018-10" db="EMBL/GenBank/DDBJ databases">
        <title>Histidinibacterium lentulum gen. nov., sp. nov., a marine bacterium from the culture broth of Picochlorum sp. 122.</title>
        <authorList>
            <person name="Wang G."/>
        </authorList>
    </citation>
    <scope>NUCLEOTIDE SEQUENCE [LARGE SCALE GENOMIC DNA]</scope>
    <source>
        <strain evidence="3 4">B17</strain>
    </source>
</reference>
<keyword evidence="2" id="KW-0472">Membrane</keyword>
<keyword evidence="2" id="KW-0812">Transmembrane</keyword>
<dbReference type="AlphaFoldDB" id="A0A3N2R7I4"/>
<comment type="caution">
    <text evidence="3">The sequence shown here is derived from an EMBL/GenBank/DDBJ whole genome shotgun (WGS) entry which is preliminary data.</text>
</comment>
<proteinExistence type="predicted"/>
<dbReference type="OrthoDB" id="9955186at2"/>
<keyword evidence="4" id="KW-1185">Reference proteome</keyword>
<evidence type="ECO:0000256" key="1">
    <source>
        <dbReference type="SAM" id="Coils"/>
    </source>
</evidence>